<dbReference type="Pfam" id="PF16874">
    <property type="entry name" value="Glyco_hydro_36C"/>
    <property type="match status" value="1"/>
</dbReference>
<dbReference type="InterPro" id="IPR013780">
    <property type="entry name" value="Glyco_hydro_b"/>
</dbReference>
<keyword evidence="4 5" id="KW-0326">Glycosidase</keyword>
<dbReference type="EMBL" id="SGIT01000002">
    <property type="protein sequence ID" value="RZF60002.1"/>
    <property type="molecule type" value="Genomic_DNA"/>
</dbReference>
<evidence type="ECO:0000256" key="6">
    <source>
        <dbReference type="PIRSR" id="PIRSR005536-1"/>
    </source>
</evidence>
<dbReference type="InterPro" id="IPR013785">
    <property type="entry name" value="Aldolase_TIM"/>
</dbReference>
<keyword evidence="3 5" id="KW-0378">Hydrolase</keyword>
<feature type="active site" description="Nucleophile" evidence="6">
    <location>
        <position position="479"/>
    </location>
</feature>
<evidence type="ECO:0000256" key="7">
    <source>
        <dbReference type="PIRSR" id="PIRSR005536-2"/>
    </source>
</evidence>
<feature type="binding site" evidence="7">
    <location>
        <position position="547"/>
    </location>
    <ligand>
        <name>substrate</name>
    </ligand>
</feature>
<feature type="binding site" evidence="7">
    <location>
        <position position="443"/>
    </location>
    <ligand>
        <name>substrate</name>
    </ligand>
</feature>
<comment type="caution">
    <text evidence="10">The sequence shown here is derived from an EMBL/GenBank/DDBJ whole genome shotgun (WGS) entry which is preliminary data.</text>
</comment>
<dbReference type="OrthoDB" id="9758822at2"/>
<evidence type="ECO:0000259" key="9">
    <source>
        <dbReference type="Pfam" id="PF16875"/>
    </source>
</evidence>
<evidence type="ECO:0000256" key="1">
    <source>
        <dbReference type="ARBA" id="ARBA00001255"/>
    </source>
</evidence>
<dbReference type="PANTHER" id="PTHR43053:SF3">
    <property type="entry name" value="ALPHA-GALACTOSIDASE C-RELATED"/>
    <property type="match status" value="1"/>
</dbReference>
<evidence type="ECO:0000313" key="11">
    <source>
        <dbReference type="Proteomes" id="UP000292855"/>
    </source>
</evidence>
<dbReference type="Pfam" id="PF02065">
    <property type="entry name" value="Melibiase"/>
    <property type="match status" value="1"/>
</dbReference>
<proteinExistence type="inferred from homology"/>
<feature type="active site" description="Proton donor" evidence="6">
    <location>
        <position position="547"/>
    </location>
</feature>
<evidence type="ECO:0000259" key="8">
    <source>
        <dbReference type="Pfam" id="PF16874"/>
    </source>
</evidence>
<evidence type="ECO:0000256" key="4">
    <source>
        <dbReference type="ARBA" id="ARBA00023295"/>
    </source>
</evidence>
<dbReference type="PRINTS" id="PR00743">
    <property type="entry name" value="GLHYDRLASE36"/>
</dbReference>
<dbReference type="EC" id="3.2.1.22" evidence="2 5"/>
<dbReference type="Proteomes" id="UP000292855">
    <property type="component" value="Unassembled WGS sequence"/>
</dbReference>
<dbReference type="GO" id="GO:0016052">
    <property type="term" value="P:carbohydrate catabolic process"/>
    <property type="evidence" value="ECO:0007669"/>
    <property type="project" value="InterPro"/>
</dbReference>
<feature type="binding site" evidence="7">
    <location>
        <begin position="363"/>
        <end position="364"/>
    </location>
    <ligand>
        <name>substrate</name>
    </ligand>
</feature>
<dbReference type="InterPro" id="IPR031704">
    <property type="entry name" value="Glyco_hydro_36_N"/>
</dbReference>
<comment type="similarity">
    <text evidence="5">Belongs to the glycosyl hydrolase.</text>
</comment>
<feature type="binding site" evidence="7">
    <location>
        <begin position="477"/>
        <end position="481"/>
    </location>
    <ligand>
        <name>substrate</name>
    </ligand>
</feature>
<feature type="binding site" evidence="7">
    <location>
        <position position="196"/>
    </location>
    <ligand>
        <name>substrate</name>
    </ligand>
</feature>
<accession>A0A4Q6XR95</accession>
<dbReference type="Gene3D" id="3.20.20.70">
    <property type="entry name" value="Aldolase class I"/>
    <property type="match status" value="1"/>
</dbReference>
<name>A0A4Q6XR95_9SPHI</name>
<evidence type="ECO:0000256" key="5">
    <source>
        <dbReference type="PIRNR" id="PIRNR005536"/>
    </source>
</evidence>
<dbReference type="AlphaFoldDB" id="A0A4Q6XR95"/>
<dbReference type="FunFam" id="3.20.20.70:FF:000118">
    <property type="entry name" value="Alpha-galactosidase"/>
    <property type="match status" value="1"/>
</dbReference>
<dbReference type="InterPro" id="IPR031705">
    <property type="entry name" value="Glyco_hydro_36_C"/>
</dbReference>
<dbReference type="Gene3D" id="2.70.98.60">
    <property type="entry name" value="alpha-galactosidase from lactobacil brevis"/>
    <property type="match status" value="1"/>
</dbReference>
<comment type="catalytic activity">
    <reaction evidence="1 5">
        <text>Hydrolysis of terminal, non-reducing alpha-D-galactose residues in alpha-D-galactosides, including galactose oligosaccharides, galactomannans and galactolipids.</text>
        <dbReference type="EC" id="3.2.1.22"/>
    </reaction>
</comment>
<dbReference type="SUPFAM" id="SSF51445">
    <property type="entry name" value="(Trans)glycosidases"/>
    <property type="match status" value="1"/>
</dbReference>
<dbReference type="PANTHER" id="PTHR43053">
    <property type="entry name" value="GLYCOSIDASE FAMILY 31"/>
    <property type="match status" value="1"/>
</dbReference>
<sequence length="733" mass="84353">MKKIILSILITVYINQSFAQQQQLILETLNNIVLETEKLSLAFSIEENKDVNMLYLGNKLKNNEEYALINNQYKQNHDYTNMYQSAYTASGTRNLLEPAISVEHADGNLSLDLKYVRHEIKSLNDNQKQLTISLRDEVYPFTVELHYLANYKENVFEQWTSIEHEETGNVKLLKFASANLSLKGNDFFLKSYHGDWIAEMQPEVERITHGIKTLDSKLGTRTNLLRTSYFALATTPDFSENEGEVLLGGLDWSGNFKVDFEKDPQDNLRIIAGINNHASHYALAPNKTFTTPRFTFTLSTTGLGQGSRNFHDWARRYRLIDGFGSRYTLLNNWESTYFDFNESKIFKLLENTKELGVDLFLLDDGWFGNKYPRNADTSALGDWIENKEKLPNGIISLVQEAKKVGVGFGIWVEPEMVSPKSELYEKKPEWVVKQPSRDEYYFRNQLVLDLSNPEVQDFVYDMLDSLLQRNPGIAYIKWDCNAVIYNAHSSYTDDQNNFYVDYTLGLYKVLERFRDKYPDLPMMLCSGGGGRMDYGAMQYFTEYWPSDNTDPLDRIYMQYENSLFFPAIASANHVTTFGKQDIKFKIDVAMMGKMGFDLNLEELAAADLAFAQDAVKNYNRYKKVIWHGDLYRFADPRQTNHASLAYISKDKSEAVMFNYLTTYSQVSSTPTPIKWQGLAAEKNYQITEINLHGRNNNLAPGLVLSGDFLMRIGLNPVLNNHRRSAVLVLKEIK</sequence>
<evidence type="ECO:0000256" key="3">
    <source>
        <dbReference type="ARBA" id="ARBA00022801"/>
    </source>
</evidence>
<feature type="domain" description="Glycosyl hydrolase family 36 N-terminal" evidence="9">
    <location>
        <begin position="50"/>
        <end position="284"/>
    </location>
</feature>
<dbReference type="GO" id="GO:0004557">
    <property type="term" value="F:alpha-galactosidase activity"/>
    <property type="evidence" value="ECO:0007669"/>
    <property type="project" value="UniProtKB-UniRule"/>
</dbReference>
<dbReference type="PROSITE" id="PS00512">
    <property type="entry name" value="ALPHA_GALACTOSIDASE"/>
    <property type="match status" value="1"/>
</dbReference>
<protein>
    <recommendedName>
        <fullName evidence="2 5">Alpha-galactosidase</fullName>
        <ecNumber evidence="2 5">3.2.1.22</ecNumber>
    </recommendedName>
</protein>
<dbReference type="InterPro" id="IPR002252">
    <property type="entry name" value="Glyco_hydro_36"/>
</dbReference>
<dbReference type="InterPro" id="IPR017853">
    <property type="entry name" value="GH"/>
</dbReference>
<keyword evidence="11" id="KW-1185">Reference proteome</keyword>
<dbReference type="InterPro" id="IPR038417">
    <property type="entry name" value="Alpga-gal_N_sf"/>
</dbReference>
<organism evidence="10 11">
    <name type="scientific">Sphingobacterium corticibacterium</name>
    <dbReference type="NCBI Taxonomy" id="2484746"/>
    <lineage>
        <taxon>Bacteria</taxon>
        <taxon>Pseudomonadati</taxon>
        <taxon>Bacteroidota</taxon>
        <taxon>Sphingobacteriia</taxon>
        <taxon>Sphingobacteriales</taxon>
        <taxon>Sphingobacteriaceae</taxon>
        <taxon>Sphingobacterium</taxon>
    </lineage>
</organism>
<dbReference type="CDD" id="cd14791">
    <property type="entry name" value="GH36"/>
    <property type="match status" value="1"/>
</dbReference>
<feature type="domain" description="Glycosyl hydrolase family 36 C-terminal" evidence="8">
    <location>
        <begin position="642"/>
        <end position="729"/>
    </location>
</feature>
<dbReference type="InterPro" id="IPR000111">
    <property type="entry name" value="Glyco_hydro_27/36_CS"/>
</dbReference>
<feature type="binding site" evidence="7">
    <location>
        <position position="525"/>
    </location>
    <ligand>
        <name>substrate</name>
    </ligand>
</feature>
<evidence type="ECO:0000256" key="2">
    <source>
        <dbReference type="ARBA" id="ARBA00012755"/>
    </source>
</evidence>
<dbReference type="Pfam" id="PF16875">
    <property type="entry name" value="Glyco_hydro_36N"/>
    <property type="match status" value="1"/>
</dbReference>
<dbReference type="InterPro" id="IPR050985">
    <property type="entry name" value="Alpha-glycosidase_related"/>
</dbReference>
<dbReference type="Gene3D" id="2.60.40.1180">
    <property type="entry name" value="Golgi alpha-mannosidase II"/>
    <property type="match status" value="1"/>
</dbReference>
<dbReference type="PIRSF" id="PIRSF005536">
    <property type="entry name" value="Agal"/>
    <property type="match status" value="1"/>
</dbReference>
<gene>
    <name evidence="10" type="ORF">EWE74_12820</name>
</gene>
<evidence type="ECO:0000313" key="10">
    <source>
        <dbReference type="EMBL" id="RZF60002.1"/>
    </source>
</evidence>
<reference evidence="10 11" key="1">
    <citation type="submission" date="2019-02" db="EMBL/GenBank/DDBJ databases">
        <authorList>
            <person name="Li Y."/>
        </authorList>
    </citation>
    <scope>NUCLEOTIDE SEQUENCE [LARGE SCALE GENOMIC DNA]</scope>
    <source>
        <strain evidence="10 11">30C10-4-7</strain>
    </source>
</reference>
<dbReference type="RefSeq" id="WP_130141920.1">
    <property type="nucleotide sequence ID" value="NZ_SGIT01000002.1"/>
</dbReference>